<reference evidence="3 4" key="2">
    <citation type="journal article" date="2013" name="Nature">
        <title>The zebrafish reference genome sequence and its relationship to the human genome.</title>
        <authorList>
            <consortium name="Genome Reference Consortium Zebrafish"/>
            <person name="Howe K."/>
            <person name="Clark M.D."/>
            <person name="Torroja C.F."/>
            <person name="Torrance J."/>
            <person name="Berthelot C."/>
            <person name="Muffato M."/>
            <person name="Collins J.E."/>
            <person name="Humphray S."/>
            <person name="McLaren K."/>
            <person name="Matthews L."/>
            <person name="McLaren S."/>
            <person name="Sealy I."/>
            <person name="Caccamo M."/>
            <person name="Churcher C."/>
            <person name="Scott C."/>
            <person name="Barrett J.C."/>
            <person name="Koch R."/>
            <person name="Rauch G.J."/>
            <person name="White S."/>
            <person name="Chow W."/>
            <person name="Kilian B."/>
            <person name="Quintais L.T."/>
            <person name="Guerra-Assuncao J.A."/>
            <person name="Zhou Y."/>
            <person name="Gu Y."/>
            <person name="Yen J."/>
            <person name="Vogel J.H."/>
            <person name="Eyre T."/>
            <person name="Redmond S."/>
            <person name="Banerjee R."/>
            <person name="Chi J."/>
            <person name="Fu B."/>
            <person name="Langley E."/>
            <person name="Maguire S.F."/>
            <person name="Laird G.K."/>
            <person name="Lloyd D."/>
            <person name="Kenyon E."/>
            <person name="Donaldson S."/>
            <person name="Sehra H."/>
            <person name="Almeida-King J."/>
            <person name="Loveland J."/>
            <person name="Trevanion S."/>
            <person name="Jones M."/>
            <person name="Quail M."/>
            <person name="Willey D."/>
            <person name="Hunt A."/>
            <person name="Burton J."/>
            <person name="Sims S."/>
            <person name="McLay K."/>
            <person name="Plumb B."/>
            <person name="Davis J."/>
            <person name="Clee C."/>
            <person name="Oliver K."/>
            <person name="Clark R."/>
            <person name="Riddle C."/>
            <person name="Elliot D."/>
            <person name="Eliott D."/>
            <person name="Threadgold G."/>
            <person name="Harden G."/>
            <person name="Ware D."/>
            <person name="Begum S."/>
            <person name="Mortimore B."/>
            <person name="Mortimer B."/>
            <person name="Kerry G."/>
            <person name="Heath P."/>
            <person name="Phillimore B."/>
            <person name="Tracey A."/>
            <person name="Corby N."/>
            <person name="Dunn M."/>
            <person name="Johnson C."/>
            <person name="Wood J."/>
            <person name="Clark S."/>
            <person name="Pelan S."/>
            <person name="Griffiths G."/>
            <person name="Smith M."/>
            <person name="Glithero R."/>
            <person name="Howden P."/>
            <person name="Barker N."/>
            <person name="Lloyd C."/>
            <person name="Stevens C."/>
            <person name="Harley J."/>
            <person name="Holt K."/>
            <person name="Panagiotidis G."/>
            <person name="Lovell J."/>
            <person name="Beasley H."/>
            <person name="Henderson C."/>
            <person name="Gordon D."/>
            <person name="Auger K."/>
            <person name="Wright D."/>
            <person name="Collins J."/>
            <person name="Raisen C."/>
            <person name="Dyer L."/>
            <person name="Leung K."/>
            <person name="Robertson L."/>
            <person name="Ambridge K."/>
            <person name="Leongamornlert D."/>
            <person name="McGuire S."/>
            <person name="Gilderthorp R."/>
            <person name="Griffiths C."/>
            <person name="Manthravadi D."/>
            <person name="Nichol S."/>
            <person name="Barker G."/>
            <person name="Whitehead S."/>
            <person name="Kay M."/>
            <person name="Brown J."/>
            <person name="Murnane C."/>
            <person name="Gray E."/>
            <person name="Humphries M."/>
            <person name="Sycamore N."/>
            <person name="Barker D."/>
            <person name="Saunders D."/>
            <person name="Wallis J."/>
            <person name="Babbage A."/>
            <person name="Hammond S."/>
            <person name="Mashreghi-Mohammadi M."/>
            <person name="Barr L."/>
            <person name="Martin S."/>
            <person name="Wray P."/>
            <person name="Ellington A."/>
            <person name="Matthews N."/>
            <person name="Ellwood M."/>
            <person name="Woodmansey R."/>
            <person name="Clark G."/>
            <person name="Cooper J."/>
            <person name="Cooper J."/>
            <person name="Tromans A."/>
            <person name="Grafham D."/>
            <person name="Skuce C."/>
            <person name="Pandian R."/>
            <person name="Andrews R."/>
            <person name="Harrison E."/>
            <person name="Kimberley A."/>
            <person name="Garnett J."/>
            <person name="Fosker N."/>
            <person name="Hall R."/>
            <person name="Garner P."/>
            <person name="Kelly D."/>
            <person name="Bird C."/>
            <person name="Palmer S."/>
            <person name="Gehring I."/>
            <person name="Berger A."/>
            <person name="Dooley C.M."/>
            <person name="Ersan-Urun Z."/>
            <person name="Eser C."/>
            <person name="Geiger H."/>
            <person name="Geisler M."/>
            <person name="Karotki L."/>
            <person name="Kirn A."/>
            <person name="Konantz J."/>
            <person name="Konantz M."/>
            <person name="Oberlander M."/>
            <person name="Rudolph-Geiger S."/>
            <person name="Teucke M."/>
            <person name="Lanz C."/>
            <person name="Raddatz G."/>
            <person name="Osoegawa K."/>
            <person name="Zhu B."/>
            <person name="Rapp A."/>
            <person name="Widaa S."/>
            <person name="Langford C."/>
            <person name="Yang F."/>
            <person name="Schuster S.C."/>
            <person name="Carter N.P."/>
            <person name="Harrow J."/>
            <person name="Ning Z."/>
            <person name="Herrero J."/>
            <person name="Searle S.M."/>
            <person name="Enright A."/>
            <person name="Geisler R."/>
            <person name="Plasterk R.H."/>
            <person name="Lee C."/>
            <person name="Westerfield M."/>
            <person name="de Jong P.J."/>
            <person name="Zon L.I."/>
            <person name="Postlethwait J.H."/>
            <person name="Nusslein-Volhard C."/>
            <person name="Hubbard T.J."/>
            <person name="Roest Crollius H."/>
            <person name="Rogers J."/>
            <person name="Stemple D.L."/>
        </authorList>
    </citation>
    <scope>NUCLEOTIDE SEQUENCE [LARGE SCALE GENOMIC DNA]</scope>
    <source>
        <strain evidence="3">Tuebingen</strain>
    </source>
</reference>
<evidence type="ECO:0000313" key="5">
    <source>
        <dbReference type="RefSeq" id="NP_001139084.1"/>
    </source>
</evidence>
<dbReference type="eggNOG" id="KOG3967">
    <property type="taxonomic scope" value="Eukaryota"/>
</dbReference>
<name>A0A8M6Z6D8_DANRE</name>
<dbReference type="Ensembl" id="ENSDART00000147610.2">
    <property type="protein sequence ID" value="ENSDARP00000114039.1"/>
    <property type="gene ID" value="ENSDARG00000089799.4"/>
</dbReference>
<accession>A0A8M6Z6D8</accession>
<feature type="region of interest" description="Disordered" evidence="1">
    <location>
        <begin position="281"/>
        <end position="302"/>
    </location>
</feature>
<dbReference type="OrthoDB" id="421951at2759"/>
<dbReference type="GO" id="GO:0031048">
    <property type="term" value="P:regulatory ncRNA-mediated heterochromatin formation"/>
    <property type="evidence" value="ECO:0000318"/>
    <property type="project" value="GO_Central"/>
</dbReference>
<dbReference type="GeneTree" id="ENSGT00530000063907"/>
<protein>
    <submittedName>
        <fullName evidence="3">Si:ch73-41e3.7</fullName>
    </submittedName>
    <submittedName>
        <fullName evidence="5">Uncharacterized protein LOC572312</fullName>
    </submittedName>
</protein>
<organism evidence="3">
    <name type="scientific">Danio rerio</name>
    <name type="common">Zebrafish</name>
    <name type="synonym">Brachydanio rerio</name>
    <dbReference type="NCBI Taxonomy" id="7955"/>
    <lineage>
        <taxon>Eukaryota</taxon>
        <taxon>Metazoa</taxon>
        <taxon>Chordata</taxon>
        <taxon>Craniata</taxon>
        <taxon>Vertebrata</taxon>
        <taxon>Euteleostomi</taxon>
        <taxon>Actinopterygii</taxon>
        <taxon>Neopterygii</taxon>
        <taxon>Teleostei</taxon>
        <taxon>Ostariophysi</taxon>
        <taxon>Cypriniformes</taxon>
        <taxon>Danionidae</taxon>
        <taxon>Danioninae</taxon>
        <taxon>Danio</taxon>
    </lineage>
</organism>
<feature type="domain" description="Arb2" evidence="2">
    <location>
        <begin position="145"/>
        <end position="232"/>
    </location>
</feature>
<evidence type="ECO:0000313" key="6">
    <source>
        <dbReference type="ZFIN" id="ZDB-GENE-090313-163"/>
    </source>
</evidence>
<dbReference type="Proteomes" id="UP000000437">
    <property type="component" value="Chromosome 1"/>
</dbReference>
<proteinExistence type="predicted"/>
<dbReference type="Pfam" id="PF22749">
    <property type="entry name" value="Arb2"/>
    <property type="match status" value="2"/>
</dbReference>
<reference evidence="5" key="4">
    <citation type="submission" date="2025-04" db="UniProtKB">
        <authorList>
            <consortium name="RefSeq"/>
        </authorList>
    </citation>
    <scope>IDENTIFICATION</scope>
    <source>
        <strain evidence="5">Tuebingen</strain>
    </source>
</reference>
<dbReference type="EMBL" id="CU571081">
    <property type="status" value="NOT_ANNOTATED_CDS"/>
    <property type="molecule type" value="Genomic_DNA"/>
</dbReference>
<dbReference type="OMA" id="SAGTQCH"/>
<dbReference type="PaxDb" id="7955-ENSDARP00000114039"/>
<evidence type="ECO:0000259" key="2">
    <source>
        <dbReference type="Pfam" id="PF22749"/>
    </source>
</evidence>
<dbReference type="GO" id="GO:0005634">
    <property type="term" value="C:nucleus"/>
    <property type="evidence" value="ECO:0000318"/>
    <property type="project" value="GO_Central"/>
</dbReference>
<dbReference type="InterPro" id="IPR053858">
    <property type="entry name" value="Arb2_dom"/>
</dbReference>
<dbReference type="InterPro" id="IPR048263">
    <property type="entry name" value="Arb2"/>
</dbReference>
<dbReference type="RefSeq" id="NP_001139084.1">
    <property type="nucleotide sequence ID" value="NM_001145612.1"/>
</dbReference>
<sequence>MMSEFPESSDSEFPYSFSADGRLRHTHTGEPYRFQFHLRDALQTETEQRRLCRFLTQHVYTLLQQNFQMRLEEHCSVFMTPGALEHAGCLLLLLQDRGTVRGGLWSWKITAHEGLETGSQIPYLRWALMENYAVIIMNPNGDLHNKTPEEHVSEVWRRLVCVSAAQHVFVVAHGYGGLAFVDLLCCRMEEVQRRVTAVAFLDSSHSLWHQPLGKAGRDWLRCHSRTWILSTKALNRSVGSLKAGCTQISAGTQCHDSAPAVCMESVFRFFSKTIKPKATPTPFEIITRSRSRSHDHNNNNKH</sequence>
<dbReference type="PANTHER" id="PTHR21357">
    <property type="entry name" value="FAM172 FAMILY PROTEIN HOMOLOG CG10038"/>
    <property type="match status" value="1"/>
</dbReference>
<dbReference type="AGR" id="ZFIN:ZDB-GENE-090313-163"/>
<dbReference type="ZFIN" id="ZDB-GENE-090313-163">
    <property type="gene designation" value="si:ch73-41e3.7"/>
</dbReference>
<evidence type="ECO:0000313" key="3">
    <source>
        <dbReference type="Ensembl" id="ENSDARP00000114039"/>
    </source>
</evidence>
<dbReference type="SMR" id="A0A8M6Z6D8"/>
<keyword evidence="4" id="KW-1185">Reference proteome</keyword>
<reference evidence="5" key="3">
    <citation type="journal article" date="2016" name="BMC Genomics">
        <title>Gene evolution and gene expression after whole genome duplication in fish: the PhyloFish database.</title>
        <authorList>
            <person name="Pasquier J."/>
            <person name="Cabau C."/>
            <person name="Nguyen T."/>
            <person name="Jouanno E."/>
            <person name="Severac D."/>
            <person name="Braasch I."/>
            <person name="Journot L."/>
            <person name="Pontarotti P."/>
            <person name="Klopp C."/>
            <person name="Postlethwait J.H."/>
            <person name="Guiguen Y."/>
            <person name="Bobe J."/>
        </authorList>
    </citation>
    <scope>NUCLEOTIDE SEQUENCE</scope>
    <source>
        <strain evidence="5">Tuebingen</strain>
    </source>
</reference>
<evidence type="ECO:0000313" key="4">
    <source>
        <dbReference type="Proteomes" id="UP000000437"/>
    </source>
</evidence>
<evidence type="ECO:0000256" key="1">
    <source>
        <dbReference type="SAM" id="MobiDB-lite"/>
    </source>
</evidence>
<dbReference type="AlphaFoldDB" id="A0A8M6Z6D8"/>
<dbReference type="KEGG" id="dre:572312"/>
<dbReference type="GeneID" id="572312"/>
<gene>
    <name evidence="3 5 6" type="primary">si:ch73-41e3.7</name>
</gene>
<dbReference type="HOGENOM" id="CLU_048484_2_1_1"/>
<feature type="domain" description="Arb2" evidence="2">
    <location>
        <begin position="12"/>
        <end position="140"/>
    </location>
</feature>
<accession>B8JM37</accession>
<dbReference type="Bgee" id="ENSDARG00000089799">
    <property type="expression patterns" value="Expressed in ovary and 12 other cell types or tissues"/>
</dbReference>
<dbReference type="PANTHER" id="PTHR21357:SF5">
    <property type="entry name" value="SI:CH73-41E3.7"/>
    <property type="match status" value="1"/>
</dbReference>
<reference evidence="3" key="1">
    <citation type="submission" date="2012-02" db="UniProtKB">
        <authorList>
            <consortium name="Ensembl"/>
        </authorList>
    </citation>
    <scope>IDENTIFICATION</scope>
    <source>
        <strain evidence="3">Tuebingen</strain>
    </source>
</reference>
<feature type="compositionally biased region" description="Basic and acidic residues" evidence="1">
    <location>
        <begin position="292"/>
        <end position="302"/>
    </location>
</feature>